<gene>
    <name evidence="1" type="ORF">ACFPP6_36160</name>
</gene>
<reference evidence="2" key="1">
    <citation type="journal article" date="2019" name="Int. J. Syst. Evol. Microbiol.">
        <title>The Global Catalogue of Microorganisms (GCM) 10K type strain sequencing project: providing services to taxonomists for standard genome sequencing and annotation.</title>
        <authorList>
            <consortium name="The Broad Institute Genomics Platform"/>
            <consortium name="The Broad Institute Genome Sequencing Center for Infectious Disease"/>
            <person name="Wu L."/>
            <person name="Ma J."/>
        </authorList>
    </citation>
    <scope>NUCLEOTIDE SEQUENCE [LARGE SCALE GENOMIC DNA]</scope>
    <source>
        <strain evidence="2">CGMCC 4.1641</strain>
    </source>
</reference>
<evidence type="ECO:0000313" key="1">
    <source>
        <dbReference type="EMBL" id="MFC5150048.1"/>
    </source>
</evidence>
<dbReference type="EMBL" id="JBHSKJ010000048">
    <property type="protein sequence ID" value="MFC5150048.1"/>
    <property type="molecule type" value="Genomic_DNA"/>
</dbReference>
<organism evidence="1 2">
    <name type="scientific">Streptomyces aureoversilis</name>
    <dbReference type="NCBI Taxonomy" id="67277"/>
    <lineage>
        <taxon>Bacteria</taxon>
        <taxon>Bacillati</taxon>
        <taxon>Actinomycetota</taxon>
        <taxon>Actinomycetes</taxon>
        <taxon>Kitasatosporales</taxon>
        <taxon>Streptomycetaceae</taxon>
        <taxon>Streptomyces</taxon>
    </lineage>
</organism>
<proteinExistence type="predicted"/>
<evidence type="ECO:0000313" key="2">
    <source>
        <dbReference type="Proteomes" id="UP001596222"/>
    </source>
</evidence>
<protein>
    <submittedName>
        <fullName evidence="1">Uncharacterized protein</fullName>
    </submittedName>
</protein>
<dbReference type="Proteomes" id="UP001596222">
    <property type="component" value="Unassembled WGS sequence"/>
</dbReference>
<accession>A0ABW0A8L1</accession>
<keyword evidence="2" id="KW-1185">Reference proteome</keyword>
<comment type="caution">
    <text evidence="1">The sequence shown here is derived from an EMBL/GenBank/DDBJ whole genome shotgun (WGS) entry which is preliminary data.</text>
</comment>
<name>A0ABW0A8L1_9ACTN</name>
<sequence length="112" mass="12176">MERDEETLRYRGTEAVVAQVLTNLGTRASKPGASRDRLAVATLRKALNLGQVSDSTVLVVARNLAHLTHTLGELLDATAHLQDYRVLGVGAWLSEFKAQEPDAFLPELIAVP</sequence>